<dbReference type="EMBL" id="VRLW01000001">
    <property type="protein sequence ID" value="KAA1259633.1"/>
    <property type="molecule type" value="Genomic_DNA"/>
</dbReference>
<dbReference type="Pfam" id="PF07681">
    <property type="entry name" value="DoxX"/>
    <property type="match status" value="1"/>
</dbReference>
<comment type="subcellular location">
    <subcellularLocation>
        <location evidence="1">Cell membrane</location>
        <topology evidence="1">Multi-pass membrane protein</topology>
    </subcellularLocation>
</comment>
<sequence length="148" mass="15645">MFKSQRSEDREQANDSLPESVGKLVLRITIGGLMLFHGYAKIIGGVGGIAAMLEGHGLPTFIAYGVYVGEIVVPILMILGLWTRLSSLVFVFNMIVAVALAHSGDLLSLSEYGGWAVELPMLYLLGALSIALMGPGNIALGKKTGLLA</sequence>
<gene>
    <name evidence="8" type="ORF">LF1_21680</name>
</gene>
<dbReference type="RefSeq" id="WP_068267640.1">
    <property type="nucleotide sequence ID" value="NZ_LWSK01000233.1"/>
</dbReference>
<evidence type="ECO:0000256" key="3">
    <source>
        <dbReference type="ARBA" id="ARBA00022475"/>
    </source>
</evidence>
<keyword evidence="3" id="KW-1003">Cell membrane</keyword>
<accession>A0A5B1CJK5</accession>
<proteinExistence type="inferred from homology"/>
<feature type="transmembrane region" description="Helical" evidence="7">
    <location>
        <begin position="89"/>
        <end position="109"/>
    </location>
</feature>
<evidence type="ECO:0000313" key="8">
    <source>
        <dbReference type="EMBL" id="KAA1259633.1"/>
    </source>
</evidence>
<comment type="caution">
    <text evidence="8">The sequence shown here is derived from an EMBL/GenBank/DDBJ whole genome shotgun (WGS) entry which is preliminary data.</text>
</comment>
<dbReference type="AlphaFoldDB" id="A0A5B1CJK5"/>
<evidence type="ECO:0000256" key="1">
    <source>
        <dbReference type="ARBA" id="ARBA00004651"/>
    </source>
</evidence>
<name>A0A5B1CJK5_9BACT</name>
<dbReference type="PANTHER" id="PTHR33452">
    <property type="entry name" value="OXIDOREDUCTASE CATD-RELATED"/>
    <property type="match status" value="1"/>
</dbReference>
<feature type="transmembrane region" description="Helical" evidence="7">
    <location>
        <begin position="121"/>
        <end position="140"/>
    </location>
</feature>
<feature type="transmembrane region" description="Helical" evidence="7">
    <location>
        <begin position="61"/>
        <end position="82"/>
    </location>
</feature>
<feature type="transmembrane region" description="Helical" evidence="7">
    <location>
        <begin position="24"/>
        <end position="49"/>
    </location>
</feature>
<keyword evidence="5 7" id="KW-1133">Transmembrane helix</keyword>
<keyword evidence="6 7" id="KW-0472">Membrane</keyword>
<evidence type="ECO:0000256" key="5">
    <source>
        <dbReference type="ARBA" id="ARBA00022989"/>
    </source>
</evidence>
<reference evidence="8 9" key="1">
    <citation type="submission" date="2019-08" db="EMBL/GenBank/DDBJ databases">
        <title>Deep-cultivation of Planctomycetes and their phenomic and genomic characterization uncovers novel biology.</title>
        <authorList>
            <person name="Wiegand S."/>
            <person name="Jogler M."/>
            <person name="Boedeker C."/>
            <person name="Pinto D."/>
            <person name="Vollmers J."/>
            <person name="Rivas-Marin E."/>
            <person name="Kohn T."/>
            <person name="Peeters S.H."/>
            <person name="Heuer A."/>
            <person name="Rast P."/>
            <person name="Oberbeckmann S."/>
            <person name="Bunk B."/>
            <person name="Jeske O."/>
            <person name="Meyerdierks A."/>
            <person name="Storesund J.E."/>
            <person name="Kallscheuer N."/>
            <person name="Luecker S."/>
            <person name="Lage O.M."/>
            <person name="Pohl T."/>
            <person name="Merkel B.J."/>
            <person name="Hornburger P."/>
            <person name="Mueller R.-W."/>
            <person name="Bruemmer F."/>
            <person name="Labrenz M."/>
            <person name="Spormann A.M."/>
            <person name="Op Den Camp H."/>
            <person name="Overmann J."/>
            <person name="Amann R."/>
            <person name="Jetten M.S.M."/>
            <person name="Mascher T."/>
            <person name="Medema M.H."/>
            <person name="Devos D.P."/>
            <person name="Kaster A.-K."/>
            <person name="Ovreas L."/>
            <person name="Rohde M."/>
            <person name="Galperin M.Y."/>
            <person name="Jogler C."/>
        </authorList>
    </citation>
    <scope>NUCLEOTIDE SEQUENCE [LARGE SCALE GENOMIC DNA]</scope>
    <source>
        <strain evidence="8 9">LF1</strain>
    </source>
</reference>
<dbReference type="PANTHER" id="PTHR33452:SF1">
    <property type="entry name" value="INNER MEMBRANE PROTEIN YPHA-RELATED"/>
    <property type="match status" value="1"/>
</dbReference>
<dbReference type="Proteomes" id="UP000322699">
    <property type="component" value="Unassembled WGS sequence"/>
</dbReference>
<dbReference type="InterPro" id="IPR032808">
    <property type="entry name" value="DoxX"/>
</dbReference>
<keyword evidence="4 7" id="KW-0812">Transmembrane</keyword>
<dbReference type="OrthoDB" id="280866at2"/>
<dbReference type="InterPro" id="IPR051907">
    <property type="entry name" value="DoxX-like_oxidoreductase"/>
</dbReference>
<dbReference type="GO" id="GO:0005886">
    <property type="term" value="C:plasma membrane"/>
    <property type="evidence" value="ECO:0007669"/>
    <property type="project" value="UniProtKB-SubCell"/>
</dbReference>
<organism evidence="8 9">
    <name type="scientific">Rubripirellula obstinata</name>
    <dbReference type="NCBI Taxonomy" id="406547"/>
    <lineage>
        <taxon>Bacteria</taxon>
        <taxon>Pseudomonadati</taxon>
        <taxon>Planctomycetota</taxon>
        <taxon>Planctomycetia</taxon>
        <taxon>Pirellulales</taxon>
        <taxon>Pirellulaceae</taxon>
        <taxon>Rubripirellula</taxon>
    </lineage>
</organism>
<evidence type="ECO:0000256" key="2">
    <source>
        <dbReference type="ARBA" id="ARBA00006679"/>
    </source>
</evidence>
<evidence type="ECO:0000256" key="7">
    <source>
        <dbReference type="SAM" id="Phobius"/>
    </source>
</evidence>
<protein>
    <submittedName>
        <fullName evidence="8">DoxX</fullName>
    </submittedName>
</protein>
<comment type="similarity">
    <text evidence="2">Belongs to the DoxX family.</text>
</comment>
<evidence type="ECO:0000313" key="9">
    <source>
        <dbReference type="Proteomes" id="UP000322699"/>
    </source>
</evidence>
<evidence type="ECO:0000256" key="6">
    <source>
        <dbReference type="ARBA" id="ARBA00023136"/>
    </source>
</evidence>
<keyword evidence="9" id="KW-1185">Reference proteome</keyword>
<evidence type="ECO:0000256" key="4">
    <source>
        <dbReference type="ARBA" id="ARBA00022692"/>
    </source>
</evidence>